<name>A0A5B7DUF2_PORTR</name>
<sequence length="59" mass="6804">MEPLVSSNHFQHQFRSECAAQLACLTVPSYFDVEMEGTFQGINSIYRHLIHQVIYCGKQ</sequence>
<comment type="caution">
    <text evidence="1">The sequence shown here is derived from an EMBL/GenBank/DDBJ whole genome shotgun (WGS) entry which is preliminary data.</text>
</comment>
<evidence type="ECO:0000313" key="2">
    <source>
        <dbReference type="Proteomes" id="UP000324222"/>
    </source>
</evidence>
<accession>A0A5B7DUF2</accession>
<reference evidence="1 2" key="1">
    <citation type="submission" date="2019-05" db="EMBL/GenBank/DDBJ databases">
        <title>Another draft genome of Portunus trituberculatus and its Hox gene families provides insights of decapod evolution.</title>
        <authorList>
            <person name="Jeong J.-H."/>
            <person name="Song I."/>
            <person name="Kim S."/>
            <person name="Choi T."/>
            <person name="Kim D."/>
            <person name="Ryu S."/>
            <person name="Kim W."/>
        </authorList>
    </citation>
    <scope>NUCLEOTIDE SEQUENCE [LARGE SCALE GENOMIC DNA]</scope>
    <source>
        <tissue evidence="1">Muscle</tissue>
    </source>
</reference>
<dbReference type="EMBL" id="VSRR010001414">
    <property type="protein sequence ID" value="MPC25078.1"/>
    <property type="molecule type" value="Genomic_DNA"/>
</dbReference>
<gene>
    <name evidence="1" type="ORF">E2C01_018177</name>
</gene>
<evidence type="ECO:0000313" key="1">
    <source>
        <dbReference type="EMBL" id="MPC25078.1"/>
    </source>
</evidence>
<keyword evidence="2" id="KW-1185">Reference proteome</keyword>
<proteinExistence type="predicted"/>
<dbReference type="AlphaFoldDB" id="A0A5B7DUF2"/>
<protein>
    <submittedName>
        <fullName evidence="1">Uncharacterized protein</fullName>
    </submittedName>
</protein>
<organism evidence="1 2">
    <name type="scientific">Portunus trituberculatus</name>
    <name type="common">Swimming crab</name>
    <name type="synonym">Neptunus trituberculatus</name>
    <dbReference type="NCBI Taxonomy" id="210409"/>
    <lineage>
        <taxon>Eukaryota</taxon>
        <taxon>Metazoa</taxon>
        <taxon>Ecdysozoa</taxon>
        <taxon>Arthropoda</taxon>
        <taxon>Crustacea</taxon>
        <taxon>Multicrustacea</taxon>
        <taxon>Malacostraca</taxon>
        <taxon>Eumalacostraca</taxon>
        <taxon>Eucarida</taxon>
        <taxon>Decapoda</taxon>
        <taxon>Pleocyemata</taxon>
        <taxon>Brachyura</taxon>
        <taxon>Eubrachyura</taxon>
        <taxon>Portunoidea</taxon>
        <taxon>Portunidae</taxon>
        <taxon>Portuninae</taxon>
        <taxon>Portunus</taxon>
    </lineage>
</organism>
<dbReference type="Proteomes" id="UP000324222">
    <property type="component" value="Unassembled WGS sequence"/>
</dbReference>